<reference evidence="1 2" key="1">
    <citation type="submission" date="2018-01" db="EMBL/GenBank/DDBJ databases">
        <title>Complete genome sequence of Flavivirga eckloniae ECD14 isolated from seaweed Ecklonia cava.</title>
        <authorList>
            <person name="Lee J.H."/>
            <person name="Baik K.S."/>
            <person name="Seong C.N."/>
        </authorList>
    </citation>
    <scope>NUCLEOTIDE SEQUENCE [LARGE SCALE GENOMIC DNA]</scope>
    <source>
        <strain evidence="1 2">ECD14</strain>
    </source>
</reference>
<keyword evidence="2" id="KW-1185">Reference proteome</keyword>
<dbReference type="KEGG" id="fek:C1H87_13440"/>
<dbReference type="Proteomes" id="UP000235826">
    <property type="component" value="Chromosome"/>
</dbReference>
<dbReference type="AlphaFoldDB" id="A0A2K9PRI4"/>
<evidence type="ECO:0000313" key="1">
    <source>
        <dbReference type="EMBL" id="AUP79656.1"/>
    </source>
</evidence>
<proteinExistence type="predicted"/>
<organism evidence="1 2">
    <name type="scientific">Flavivirga eckloniae</name>
    <dbReference type="NCBI Taxonomy" id="1803846"/>
    <lineage>
        <taxon>Bacteria</taxon>
        <taxon>Pseudomonadati</taxon>
        <taxon>Bacteroidota</taxon>
        <taxon>Flavobacteriia</taxon>
        <taxon>Flavobacteriales</taxon>
        <taxon>Flavobacteriaceae</taxon>
        <taxon>Flavivirga</taxon>
    </lineage>
</organism>
<dbReference type="InterPro" id="IPR019619">
    <property type="entry name" value="DUF2490"/>
</dbReference>
<name>A0A2K9PRI4_9FLAO</name>
<gene>
    <name evidence="1" type="ORF">C1H87_13440</name>
</gene>
<dbReference type="OrthoDB" id="1118734at2"/>
<accession>A0A2K9PRI4</accession>
<sequence>MKKNNMKISVVALMLPILMQSQDSNFGNWLIYIGNKKINQKWNIHNEVQYRNYDAIGDLEQLLLRTGLGYTFNESKNNVLLGYGYILSENYLGDTDDKVSVNEHRIFQQFTSKQKVGSVKLNHRYRFEQRFVEDDFKLRFRYFLALNIPLCNKEDQSSKYYFSAYNEIFLNTQTSIFDRNRVYAGLGYNINKDIRLEVGYMNQFFETTSRDQLNIITFVTF</sequence>
<evidence type="ECO:0000313" key="2">
    <source>
        <dbReference type="Proteomes" id="UP000235826"/>
    </source>
</evidence>
<dbReference type="EMBL" id="CP025791">
    <property type="protein sequence ID" value="AUP79656.1"/>
    <property type="molecule type" value="Genomic_DNA"/>
</dbReference>
<protein>
    <submittedName>
        <fullName evidence="1">DUF2490 domain-containing protein</fullName>
    </submittedName>
</protein>
<dbReference type="Pfam" id="PF10677">
    <property type="entry name" value="DUF2490"/>
    <property type="match status" value="1"/>
</dbReference>